<dbReference type="Gene3D" id="1.10.357.10">
    <property type="entry name" value="Tetracycline Repressor, domain 2"/>
    <property type="match status" value="1"/>
</dbReference>
<protein>
    <submittedName>
        <fullName evidence="1">Uncharacterized protein</fullName>
    </submittedName>
</protein>
<proteinExistence type="predicted"/>
<organism evidence="1 2">
    <name type="scientific">Rhizophagus irregularis</name>
    <dbReference type="NCBI Taxonomy" id="588596"/>
    <lineage>
        <taxon>Eukaryota</taxon>
        <taxon>Fungi</taxon>
        <taxon>Fungi incertae sedis</taxon>
        <taxon>Mucoromycota</taxon>
        <taxon>Glomeromycotina</taxon>
        <taxon>Glomeromycetes</taxon>
        <taxon>Glomerales</taxon>
        <taxon>Glomeraceae</taxon>
        <taxon>Rhizophagus</taxon>
    </lineage>
</organism>
<reference evidence="1 2" key="1">
    <citation type="submission" date="2017-10" db="EMBL/GenBank/DDBJ databases">
        <title>Extensive intraspecific genome diversity in a model arbuscular mycorrhizal fungus.</title>
        <authorList>
            <person name="Chen E.C.H."/>
            <person name="Morin E."/>
            <person name="Baudet D."/>
            <person name="Noel J."/>
            <person name="Ndikumana S."/>
            <person name="Charron P."/>
            <person name="St-Onge C."/>
            <person name="Giorgi J."/>
            <person name="Grigoriev I.V."/>
            <person name="Roux C."/>
            <person name="Martin F.M."/>
            <person name="Corradi N."/>
        </authorList>
    </citation>
    <scope>NUCLEOTIDE SEQUENCE [LARGE SCALE GENOMIC DNA]</scope>
    <source>
        <strain evidence="1 2">A1</strain>
    </source>
</reference>
<evidence type="ECO:0000313" key="1">
    <source>
        <dbReference type="EMBL" id="PKC52243.1"/>
    </source>
</evidence>
<dbReference type="EMBL" id="LLXH01006140">
    <property type="protein sequence ID" value="PKC52243.1"/>
    <property type="molecule type" value="Genomic_DNA"/>
</dbReference>
<name>A0A2N0QMG3_9GLOM</name>
<comment type="caution">
    <text evidence="1">The sequence shown here is derived from an EMBL/GenBank/DDBJ whole genome shotgun (WGS) entry which is preliminary data.</text>
</comment>
<reference evidence="1 2" key="2">
    <citation type="submission" date="2017-10" db="EMBL/GenBank/DDBJ databases">
        <title>Genome analyses suggest a sexual origin of heterokaryosis in a supposedly ancient asexual fungus.</title>
        <authorList>
            <person name="Corradi N."/>
            <person name="Sedzielewska K."/>
            <person name="Noel J."/>
            <person name="Charron P."/>
            <person name="Farinelli L."/>
            <person name="Marton T."/>
            <person name="Kruger M."/>
            <person name="Pelin A."/>
            <person name="Brachmann A."/>
            <person name="Corradi N."/>
        </authorList>
    </citation>
    <scope>NUCLEOTIDE SEQUENCE [LARGE SCALE GENOMIC DNA]</scope>
    <source>
        <strain evidence="1 2">A1</strain>
    </source>
</reference>
<dbReference type="AlphaFoldDB" id="A0A2N0QMG3"/>
<sequence>MRGGIQQLSYAIENVYKDEFVFTGKHFENINKELYVHIEAYSIIAMLDFWITNNFKFSAKYMTEQLLQRINYSPEIIKIKINSMNISN</sequence>
<evidence type="ECO:0000313" key="2">
    <source>
        <dbReference type="Proteomes" id="UP000232688"/>
    </source>
</evidence>
<accession>A0A2N0QMG3</accession>
<dbReference type="Proteomes" id="UP000232688">
    <property type="component" value="Unassembled WGS sequence"/>
</dbReference>
<dbReference type="VEuPathDB" id="FungiDB:RhiirA1_481963"/>
<gene>
    <name evidence="1" type="ORF">RhiirA1_481963</name>
</gene>